<dbReference type="AlphaFoldDB" id="A0A6J4HPZ0"/>
<gene>
    <name evidence="2" type="ORF">AVDCRST_MAG04-1098</name>
</gene>
<sequence>WRWRSCGGSCRRLRCGRRRRGAGTRTRRAGCWRSRWCWTGIRGRTRPRAAAWTGRPCATGCTATTPRGSPGSRTAALPAPRRGSRPSRRPRWTVGSSRGRSWSATAWCAGAAATCGSGSGASSGWACTSARSASCWPSSASAACRSARTTPRATRPRKRLSRGLRGVG</sequence>
<feature type="non-terminal residue" evidence="2">
    <location>
        <position position="1"/>
    </location>
</feature>
<accession>A0A6J4HPZ0</accession>
<evidence type="ECO:0000256" key="1">
    <source>
        <dbReference type="SAM" id="MobiDB-lite"/>
    </source>
</evidence>
<name>A0A6J4HPZ0_9PROT</name>
<feature type="compositionally biased region" description="Basic residues" evidence="1">
    <location>
        <begin position="82"/>
        <end position="91"/>
    </location>
</feature>
<feature type="non-terminal residue" evidence="2">
    <location>
        <position position="168"/>
    </location>
</feature>
<dbReference type="EMBL" id="CADCTL010000081">
    <property type="protein sequence ID" value="CAA9230468.1"/>
    <property type="molecule type" value="Genomic_DNA"/>
</dbReference>
<protein>
    <submittedName>
        <fullName evidence="2">Mobile element protein</fullName>
    </submittedName>
</protein>
<proteinExistence type="predicted"/>
<feature type="region of interest" description="Disordered" evidence="1">
    <location>
        <begin position="61"/>
        <end position="98"/>
    </location>
</feature>
<evidence type="ECO:0000313" key="2">
    <source>
        <dbReference type="EMBL" id="CAA9230468.1"/>
    </source>
</evidence>
<organism evidence="2">
    <name type="scientific">uncultured Acetobacteraceae bacterium</name>
    <dbReference type="NCBI Taxonomy" id="169975"/>
    <lineage>
        <taxon>Bacteria</taxon>
        <taxon>Pseudomonadati</taxon>
        <taxon>Pseudomonadota</taxon>
        <taxon>Alphaproteobacteria</taxon>
        <taxon>Acetobacterales</taxon>
        <taxon>Acetobacteraceae</taxon>
        <taxon>environmental samples</taxon>
    </lineage>
</organism>
<reference evidence="2" key="1">
    <citation type="submission" date="2020-02" db="EMBL/GenBank/DDBJ databases">
        <authorList>
            <person name="Meier V. D."/>
        </authorList>
    </citation>
    <scope>NUCLEOTIDE SEQUENCE</scope>
    <source>
        <strain evidence="2">AVDCRST_MAG04</strain>
    </source>
</reference>
<feature type="region of interest" description="Disordered" evidence="1">
    <location>
        <begin position="146"/>
        <end position="168"/>
    </location>
</feature>